<dbReference type="InterPro" id="IPR002477">
    <property type="entry name" value="Peptidoglycan-bd-like"/>
</dbReference>
<dbReference type="EMBL" id="JAPNKA010000001">
    <property type="protein sequence ID" value="MCY1073807.1"/>
    <property type="molecule type" value="Genomic_DNA"/>
</dbReference>
<gene>
    <name evidence="2" type="ORF">OV287_04865</name>
</gene>
<dbReference type="Pfam" id="PF01471">
    <property type="entry name" value="PG_binding_1"/>
    <property type="match status" value="1"/>
</dbReference>
<dbReference type="SUPFAM" id="SSF47090">
    <property type="entry name" value="PGBD-like"/>
    <property type="match status" value="1"/>
</dbReference>
<accession>A0ABT3ZYQ3</accession>
<keyword evidence="3" id="KW-1185">Reference proteome</keyword>
<name>A0ABT3ZYQ3_9BACT</name>
<comment type="caution">
    <text evidence="2">The sequence shown here is derived from an EMBL/GenBank/DDBJ whole genome shotgun (WGS) entry which is preliminary data.</text>
</comment>
<reference evidence="2 3" key="1">
    <citation type="submission" date="2022-11" db="EMBL/GenBank/DDBJ databases">
        <title>Minimal conservation of predation-associated metabolite biosynthetic gene clusters underscores biosynthetic potential of Myxococcota including descriptions for ten novel species: Archangium lansinium sp. nov., Myxococcus landrumus sp. nov., Nannocystis bai.</title>
        <authorList>
            <person name="Ahearne A."/>
            <person name="Stevens C."/>
            <person name="Phillips K."/>
        </authorList>
    </citation>
    <scope>NUCLEOTIDE SEQUENCE [LARGE SCALE GENOMIC DNA]</scope>
    <source>
        <strain evidence="2 3">MIWBW</strain>
    </source>
</reference>
<evidence type="ECO:0000259" key="1">
    <source>
        <dbReference type="Pfam" id="PF01471"/>
    </source>
</evidence>
<evidence type="ECO:0000313" key="2">
    <source>
        <dbReference type="EMBL" id="MCY1073807.1"/>
    </source>
</evidence>
<evidence type="ECO:0000313" key="3">
    <source>
        <dbReference type="Proteomes" id="UP001207654"/>
    </source>
</evidence>
<dbReference type="Proteomes" id="UP001207654">
    <property type="component" value="Unassembled WGS sequence"/>
</dbReference>
<dbReference type="InterPro" id="IPR036366">
    <property type="entry name" value="PGBDSf"/>
</dbReference>
<proteinExistence type="predicted"/>
<protein>
    <submittedName>
        <fullName evidence="2">Peptidoglycan-binding domain-containing protein</fullName>
    </submittedName>
</protein>
<dbReference type="Gene3D" id="1.10.101.10">
    <property type="entry name" value="PGBD-like superfamily/PGBD"/>
    <property type="match status" value="1"/>
</dbReference>
<dbReference type="InterPro" id="IPR036365">
    <property type="entry name" value="PGBD-like_sf"/>
</dbReference>
<feature type="domain" description="Peptidoglycan binding-like" evidence="1">
    <location>
        <begin position="81"/>
        <end position="135"/>
    </location>
</feature>
<sequence>MRARWNWREPSEGELDLENLDVEVKGPKAGFSCASSGRWIRKGSTLIVLGVERVPTGAMRGELPQQEVFETSQPTLRLGSTGEAVMELQRRLQQAGVPPGPINGTFGPMTDSAVRAFQRSRQLAVDGIVGPNTWGELLSSTPDVPVPWMPPTSSSGGIHAGRGWGGSEGVADAAKAIARDLGIPVTSEKRNLEDTRRVGSTTGSDHYTGNTNAFATDFGVTGQRGDQLAGAIAKKYGIPASNIGTPDRHIINVDGKKYSLQLLWNVKGHYNHVHLGIRRVD</sequence>
<dbReference type="RefSeq" id="WP_267532799.1">
    <property type="nucleotide sequence ID" value="NZ_JAPNKA010000001.1"/>
</dbReference>
<organism evidence="2 3">
    <name type="scientific">Archangium lansingense</name>
    <dbReference type="NCBI Taxonomy" id="2995310"/>
    <lineage>
        <taxon>Bacteria</taxon>
        <taxon>Pseudomonadati</taxon>
        <taxon>Myxococcota</taxon>
        <taxon>Myxococcia</taxon>
        <taxon>Myxococcales</taxon>
        <taxon>Cystobacterineae</taxon>
        <taxon>Archangiaceae</taxon>
        <taxon>Archangium</taxon>
    </lineage>
</organism>